<evidence type="ECO:0000313" key="3">
    <source>
        <dbReference type="Proteomes" id="UP001345963"/>
    </source>
</evidence>
<dbReference type="EMBL" id="JAHUTI010012549">
    <property type="protein sequence ID" value="MED6236688.1"/>
    <property type="molecule type" value="Genomic_DNA"/>
</dbReference>
<feature type="compositionally biased region" description="Polar residues" evidence="1">
    <location>
        <begin position="11"/>
        <end position="22"/>
    </location>
</feature>
<keyword evidence="3" id="KW-1185">Reference proteome</keyword>
<evidence type="ECO:0000313" key="2">
    <source>
        <dbReference type="EMBL" id="MED6236688.1"/>
    </source>
</evidence>
<name>A0ABU7AF94_9TELE</name>
<organism evidence="2 3">
    <name type="scientific">Ataeniobius toweri</name>
    <dbReference type="NCBI Taxonomy" id="208326"/>
    <lineage>
        <taxon>Eukaryota</taxon>
        <taxon>Metazoa</taxon>
        <taxon>Chordata</taxon>
        <taxon>Craniata</taxon>
        <taxon>Vertebrata</taxon>
        <taxon>Euteleostomi</taxon>
        <taxon>Actinopterygii</taxon>
        <taxon>Neopterygii</taxon>
        <taxon>Teleostei</taxon>
        <taxon>Neoteleostei</taxon>
        <taxon>Acanthomorphata</taxon>
        <taxon>Ovalentaria</taxon>
        <taxon>Atherinomorphae</taxon>
        <taxon>Cyprinodontiformes</taxon>
        <taxon>Goodeidae</taxon>
        <taxon>Ataeniobius</taxon>
    </lineage>
</organism>
<proteinExistence type="predicted"/>
<sequence length="138" mass="15543">MAPNKGPPTPYSWSNPHRAPQGTQLNAFSRSTKHVDQLGKLPRTLEYPAEGVELVQCSMARTKTTLLLLKPRFDYRPDSPLQYRGVVRDTREAEEYHPPIVGTHPPVNVLMKEDHHPGLPVQTHCPRPPRNVVVVVCV</sequence>
<reference evidence="2 3" key="1">
    <citation type="submission" date="2021-07" db="EMBL/GenBank/DDBJ databases">
        <authorList>
            <person name="Palmer J.M."/>
        </authorList>
    </citation>
    <scope>NUCLEOTIDE SEQUENCE [LARGE SCALE GENOMIC DNA]</scope>
    <source>
        <strain evidence="2 3">AT_MEX2019</strain>
        <tissue evidence="2">Muscle</tissue>
    </source>
</reference>
<dbReference type="Proteomes" id="UP001345963">
    <property type="component" value="Unassembled WGS sequence"/>
</dbReference>
<evidence type="ECO:0000256" key="1">
    <source>
        <dbReference type="SAM" id="MobiDB-lite"/>
    </source>
</evidence>
<gene>
    <name evidence="2" type="ORF">ATANTOWER_012819</name>
</gene>
<comment type="caution">
    <text evidence="2">The sequence shown here is derived from an EMBL/GenBank/DDBJ whole genome shotgun (WGS) entry which is preliminary data.</text>
</comment>
<feature type="region of interest" description="Disordered" evidence="1">
    <location>
        <begin position="1"/>
        <end position="22"/>
    </location>
</feature>
<accession>A0ABU7AF94</accession>
<protein>
    <submittedName>
        <fullName evidence="2">Uncharacterized protein</fullName>
    </submittedName>
</protein>
<feature type="compositionally biased region" description="Pro residues" evidence="1">
    <location>
        <begin position="1"/>
        <end position="10"/>
    </location>
</feature>